<evidence type="ECO:0008006" key="4">
    <source>
        <dbReference type="Google" id="ProtNLM"/>
    </source>
</evidence>
<dbReference type="AlphaFoldDB" id="A0A841SBP8"/>
<dbReference type="RefSeq" id="WP_202885439.1">
    <property type="nucleotide sequence ID" value="NZ_BAAAGT010000012.1"/>
</dbReference>
<comment type="caution">
    <text evidence="2">The sequence shown here is derived from an EMBL/GenBank/DDBJ whole genome shotgun (WGS) entry which is preliminary data.</text>
</comment>
<evidence type="ECO:0000313" key="2">
    <source>
        <dbReference type="EMBL" id="MBB6568699.1"/>
    </source>
</evidence>
<proteinExistence type="predicted"/>
<feature type="region of interest" description="Disordered" evidence="1">
    <location>
        <begin position="23"/>
        <end position="42"/>
    </location>
</feature>
<sequence>MNDFQEQAKNWLRNVVKQNPDKIKAGVQKAGDLIDQQTGGKYAEKVDSVQEKVGKYVDSQSGGAPADVPEGPGNRSEDVPEGPGNRSHDDGATTVGGEVPEPSPDSSAGSDAAGAETGSTVSGTDDTAVDDAGQTAGADDAGAEESAGADDTAGAGESTGAGSLDESLAPETDAPTGDGATQSTGGLPGPRE</sequence>
<dbReference type="Proteomes" id="UP000553957">
    <property type="component" value="Unassembled WGS sequence"/>
</dbReference>
<reference evidence="2 3" key="1">
    <citation type="submission" date="2020-08" db="EMBL/GenBank/DDBJ databases">
        <title>Sequencing the genomes of 1000 actinobacteria strains.</title>
        <authorList>
            <person name="Klenk H.-P."/>
        </authorList>
    </citation>
    <scope>NUCLEOTIDE SEQUENCE [LARGE SCALE GENOMIC DNA]</scope>
    <source>
        <strain evidence="2 3">DSM 15626</strain>
    </source>
</reference>
<dbReference type="Pfam" id="PF14013">
    <property type="entry name" value="MT0933_antitox"/>
    <property type="match status" value="1"/>
</dbReference>
<accession>A0A841SBP8</accession>
<dbReference type="InterPro" id="IPR028037">
    <property type="entry name" value="Antitoxin_Rv0909/MT0933"/>
</dbReference>
<evidence type="ECO:0000313" key="3">
    <source>
        <dbReference type="Proteomes" id="UP000553957"/>
    </source>
</evidence>
<feature type="region of interest" description="Disordered" evidence="1">
    <location>
        <begin position="53"/>
        <end position="192"/>
    </location>
</feature>
<feature type="compositionally biased region" description="Low complexity" evidence="1">
    <location>
        <begin position="104"/>
        <end position="163"/>
    </location>
</feature>
<evidence type="ECO:0000256" key="1">
    <source>
        <dbReference type="SAM" id="MobiDB-lite"/>
    </source>
</evidence>
<dbReference type="EMBL" id="JACHKF010000001">
    <property type="protein sequence ID" value="MBB6568699.1"/>
    <property type="molecule type" value="Genomic_DNA"/>
</dbReference>
<gene>
    <name evidence="2" type="ORF">HNR71_004336</name>
</gene>
<name>A0A841SBP8_9ACTN</name>
<protein>
    <recommendedName>
        <fullName evidence="4">Antitoxin protein of toxin-antitoxin system</fullName>
    </recommendedName>
</protein>
<organism evidence="2 3">
    <name type="scientific">Kribbella sandramycini</name>
    <dbReference type="NCBI Taxonomy" id="60450"/>
    <lineage>
        <taxon>Bacteria</taxon>
        <taxon>Bacillati</taxon>
        <taxon>Actinomycetota</taxon>
        <taxon>Actinomycetes</taxon>
        <taxon>Propionibacteriales</taxon>
        <taxon>Kribbellaceae</taxon>
        <taxon>Kribbella</taxon>
    </lineage>
</organism>